<dbReference type="PANTHER" id="PTHR30319:SF1">
    <property type="entry name" value="TRANSCRIPTIONAL REPRESSOR PAAX"/>
    <property type="match status" value="1"/>
</dbReference>
<dbReference type="InterPro" id="IPR011965">
    <property type="entry name" value="PaaX_trns_reg"/>
</dbReference>
<dbReference type="NCBIfam" id="TIGR02277">
    <property type="entry name" value="PaaX_trns_reg"/>
    <property type="match status" value="1"/>
</dbReference>
<dbReference type="SUPFAM" id="SSF46785">
    <property type="entry name" value="Winged helix' DNA-binding domain"/>
    <property type="match status" value="1"/>
</dbReference>
<dbReference type="InterPro" id="IPR012906">
    <property type="entry name" value="PaaX-like_N"/>
</dbReference>
<dbReference type="InterPro" id="IPR013225">
    <property type="entry name" value="PaaX_C"/>
</dbReference>
<dbReference type="AlphaFoldDB" id="A0A3B1BH98"/>
<feature type="domain" description="Transcriptional repressor PaaX-like N-terminal" evidence="1">
    <location>
        <begin position="22"/>
        <end position="89"/>
    </location>
</feature>
<name>A0A3B1BH98_9ZZZZ</name>
<sequence length="313" mass="35827">MTIAQHLEKLIEDFQNQQPLRVGSLIVTVYGDLIALRGGCVWLGSLINLLEPLGINSRHIRTAVSRLNKDNWISPKQLGRKSYYSLTNSGRRRFQNATPQIYAGPRSDWHKRWTIVILPDDKNINKDLVIKELGWLGFGKINKGVLAHPMPDMQPLEQTLTALGIREDVIILDQASHNLSADTALDVMVKTCWNMAELSEKYQIFLEKYRPVLQVLSSLNMSQNAPSSKECLLIRILMVHEYRKILLRDPRLPDMLMPDRWEGTAAYELCRDIYQLLLQRSEYCLSQTMETESGKLPVASSDFYLRFGGLKAK</sequence>
<organism evidence="4">
    <name type="scientific">hydrothermal vent metagenome</name>
    <dbReference type="NCBI Taxonomy" id="652676"/>
    <lineage>
        <taxon>unclassified sequences</taxon>
        <taxon>metagenomes</taxon>
        <taxon>ecological metagenomes</taxon>
    </lineage>
</organism>
<dbReference type="InterPro" id="IPR036390">
    <property type="entry name" value="WH_DNA-bd_sf"/>
</dbReference>
<evidence type="ECO:0000259" key="1">
    <source>
        <dbReference type="Pfam" id="PF07848"/>
    </source>
</evidence>
<dbReference type="InterPro" id="IPR036388">
    <property type="entry name" value="WH-like_DNA-bd_sf"/>
</dbReference>
<protein>
    <submittedName>
        <fullName evidence="4">Phenylacetic acid degradation operon negative regulatory protein PaaX</fullName>
    </submittedName>
</protein>
<feature type="domain" description="Transcriptional repressor PaaX-like C-terminal" evidence="2">
    <location>
        <begin position="193"/>
        <end position="283"/>
    </location>
</feature>
<dbReference type="Gene3D" id="1.10.10.10">
    <property type="entry name" value="Winged helix-like DNA-binding domain superfamily/Winged helix DNA-binding domain"/>
    <property type="match status" value="1"/>
</dbReference>
<dbReference type="EMBL" id="UOFW01000140">
    <property type="protein sequence ID" value="VAX05545.1"/>
    <property type="molecule type" value="Genomic_DNA"/>
</dbReference>
<evidence type="ECO:0000259" key="3">
    <source>
        <dbReference type="Pfam" id="PF20803"/>
    </source>
</evidence>
<dbReference type="PIRSF" id="PIRSF020623">
    <property type="entry name" value="PaaX"/>
    <property type="match status" value="1"/>
</dbReference>
<dbReference type="Gene3D" id="1.20.58.1460">
    <property type="match status" value="1"/>
</dbReference>
<dbReference type="Pfam" id="PF08223">
    <property type="entry name" value="PaaX_C"/>
    <property type="match status" value="1"/>
</dbReference>
<evidence type="ECO:0000259" key="2">
    <source>
        <dbReference type="Pfam" id="PF08223"/>
    </source>
</evidence>
<dbReference type="Pfam" id="PF07848">
    <property type="entry name" value="PaaX"/>
    <property type="match status" value="1"/>
</dbReference>
<gene>
    <name evidence="4" type="ORF">MNBD_ALPHA03-663</name>
</gene>
<dbReference type="PANTHER" id="PTHR30319">
    <property type="entry name" value="PHENYLACETIC ACID REGULATOR-RELATED TRANSCRIPTIONAL REPRESSOR"/>
    <property type="match status" value="1"/>
</dbReference>
<accession>A0A3B1BH98</accession>
<dbReference type="InterPro" id="IPR048846">
    <property type="entry name" value="PaaX-like_central"/>
</dbReference>
<dbReference type="Pfam" id="PF20803">
    <property type="entry name" value="PaaX_M"/>
    <property type="match status" value="1"/>
</dbReference>
<reference evidence="4" key="1">
    <citation type="submission" date="2018-06" db="EMBL/GenBank/DDBJ databases">
        <authorList>
            <person name="Zhirakovskaya E."/>
        </authorList>
    </citation>
    <scope>NUCLEOTIDE SEQUENCE</scope>
</reference>
<evidence type="ECO:0000313" key="4">
    <source>
        <dbReference type="EMBL" id="VAX05545.1"/>
    </source>
</evidence>
<dbReference type="GO" id="GO:0006351">
    <property type="term" value="P:DNA-templated transcription"/>
    <property type="evidence" value="ECO:0007669"/>
    <property type="project" value="InterPro"/>
</dbReference>
<proteinExistence type="predicted"/>
<feature type="domain" description="Transcriptional repressor PaaX-like central Cas2-like" evidence="3">
    <location>
        <begin position="107"/>
        <end position="180"/>
    </location>
</feature>